<evidence type="ECO:0000259" key="11">
    <source>
        <dbReference type="PROSITE" id="PS51900"/>
    </source>
</evidence>
<evidence type="ECO:0000259" key="10">
    <source>
        <dbReference type="PROSITE" id="PS51898"/>
    </source>
</evidence>
<evidence type="ECO:0000256" key="9">
    <source>
        <dbReference type="HAMAP-Rule" id="MF_01808"/>
    </source>
</evidence>
<feature type="domain" description="Tyr recombinase" evidence="10">
    <location>
        <begin position="107"/>
        <end position="315"/>
    </location>
</feature>
<comment type="subunit">
    <text evidence="9">Forms a cyclic heterotetrameric complex composed of two molecules of XerC and two molecules of XerD.</text>
</comment>
<evidence type="ECO:0000256" key="5">
    <source>
        <dbReference type="ARBA" id="ARBA00022908"/>
    </source>
</evidence>
<evidence type="ECO:0000256" key="3">
    <source>
        <dbReference type="ARBA" id="ARBA00022618"/>
    </source>
</evidence>
<feature type="active site" evidence="9">
    <location>
        <position position="151"/>
    </location>
</feature>
<feature type="active site" evidence="9">
    <location>
        <position position="270"/>
    </location>
</feature>
<feature type="domain" description="Core-binding (CB)" evidence="11">
    <location>
        <begin position="1"/>
        <end position="86"/>
    </location>
</feature>
<dbReference type="InterPro" id="IPR011010">
    <property type="entry name" value="DNA_brk_join_enz"/>
</dbReference>
<dbReference type="PANTHER" id="PTHR30349">
    <property type="entry name" value="PHAGE INTEGRASE-RELATED"/>
    <property type="match status" value="1"/>
</dbReference>
<feature type="active site" evidence="9">
    <location>
        <position position="267"/>
    </location>
</feature>
<dbReference type="AlphaFoldDB" id="A0A7X5QYX1"/>
<keyword evidence="6 9" id="KW-0238">DNA-binding</keyword>
<evidence type="ECO:0000256" key="8">
    <source>
        <dbReference type="ARBA" id="ARBA00023306"/>
    </source>
</evidence>
<name>A0A7X5QYX1_9MICO</name>
<dbReference type="GO" id="GO:0051301">
    <property type="term" value="P:cell division"/>
    <property type="evidence" value="ECO:0007669"/>
    <property type="project" value="UniProtKB-KW"/>
</dbReference>
<evidence type="ECO:0000256" key="7">
    <source>
        <dbReference type="ARBA" id="ARBA00023172"/>
    </source>
</evidence>
<dbReference type="Pfam" id="PF02899">
    <property type="entry name" value="Phage_int_SAM_1"/>
    <property type="match status" value="1"/>
</dbReference>
<keyword evidence="13" id="KW-1185">Reference proteome</keyword>
<comment type="subcellular location">
    <subcellularLocation>
        <location evidence="1 9">Cytoplasm</location>
    </subcellularLocation>
</comment>
<keyword evidence="4 9" id="KW-0159">Chromosome partition</keyword>
<dbReference type="Proteomes" id="UP000541033">
    <property type="component" value="Unassembled WGS sequence"/>
</dbReference>
<organism evidence="12 13">
    <name type="scientific">Lysinibacter cavernae</name>
    <dbReference type="NCBI Taxonomy" id="1640652"/>
    <lineage>
        <taxon>Bacteria</taxon>
        <taxon>Bacillati</taxon>
        <taxon>Actinomycetota</taxon>
        <taxon>Actinomycetes</taxon>
        <taxon>Micrococcales</taxon>
        <taxon>Microbacteriaceae</taxon>
        <taxon>Lysinibacter</taxon>
    </lineage>
</organism>
<dbReference type="InterPro" id="IPR023009">
    <property type="entry name" value="Tyrosine_recombinase_XerC/XerD"/>
</dbReference>
<dbReference type="Gene3D" id="1.10.150.130">
    <property type="match status" value="1"/>
</dbReference>
<keyword evidence="3 9" id="KW-0132">Cell division</keyword>
<dbReference type="GO" id="GO:0006313">
    <property type="term" value="P:DNA transposition"/>
    <property type="evidence" value="ECO:0007669"/>
    <property type="project" value="UniProtKB-UniRule"/>
</dbReference>
<dbReference type="HAMAP" id="MF_01808">
    <property type="entry name" value="Recomb_XerC_XerD"/>
    <property type="match status" value="1"/>
</dbReference>
<keyword evidence="5 9" id="KW-0229">DNA integration</keyword>
<comment type="function">
    <text evidence="9">Site-specific tyrosine recombinase, which acts by catalyzing the cutting and rejoining of the recombining DNA molecules. The XerC-XerD complex is essential to convert dimers of the bacterial chromosome into monomers to permit their segregation at cell division. It also contributes to the segregational stability of plasmids.</text>
</comment>
<reference evidence="12 13" key="1">
    <citation type="submission" date="2020-02" db="EMBL/GenBank/DDBJ databases">
        <title>Sequencing the genomes of 1000 actinobacteria strains.</title>
        <authorList>
            <person name="Klenk H.-P."/>
        </authorList>
    </citation>
    <scope>NUCLEOTIDE SEQUENCE [LARGE SCALE GENOMIC DNA]</scope>
    <source>
        <strain evidence="12 13">DSM 27960</strain>
    </source>
</reference>
<dbReference type="Pfam" id="PF00589">
    <property type="entry name" value="Phage_integrase"/>
    <property type="match status" value="1"/>
</dbReference>
<feature type="active site" evidence="9">
    <location>
        <position position="293"/>
    </location>
</feature>
<dbReference type="Gene3D" id="1.10.443.10">
    <property type="entry name" value="Intergrase catalytic core"/>
    <property type="match status" value="1"/>
</dbReference>
<feature type="active site" evidence="9">
    <location>
        <position position="175"/>
    </location>
</feature>
<dbReference type="SUPFAM" id="SSF47823">
    <property type="entry name" value="lambda integrase-like, N-terminal domain"/>
    <property type="match status" value="1"/>
</dbReference>
<dbReference type="InterPro" id="IPR004107">
    <property type="entry name" value="Integrase_SAM-like_N"/>
</dbReference>
<dbReference type="GO" id="GO:0003677">
    <property type="term" value="F:DNA binding"/>
    <property type="evidence" value="ECO:0007669"/>
    <property type="project" value="UniProtKB-UniRule"/>
</dbReference>
<dbReference type="InterPro" id="IPR050090">
    <property type="entry name" value="Tyrosine_recombinase_XerCD"/>
</dbReference>
<evidence type="ECO:0000256" key="4">
    <source>
        <dbReference type="ARBA" id="ARBA00022829"/>
    </source>
</evidence>
<evidence type="ECO:0000256" key="1">
    <source>
        <dbReference type="ARBA" id="ARBA00004496"/>
    </source>
</evidence>
<evidence type="ECO:0000256" key="2">
    <source>
        <dbReference type="ARBA" id="ARBA00022490"/>
    </source>
</evidence>
<evidence type="ECO:0000256" key="6">
    <source>
        <dbReference type="ARBA" id="ARBA00023125"/>
    </source>
</evidence>
<dbReference type="InterPro" id="IPR044068">
    <property type="entry name" value="CB"/>
</dbReference>
<dbReference type="InterPro" id="IPR010998">
    <property type="entry name" value="Integrase_recombinase_N"/>
</dbReference>
<protein>
    <recommendedName>
        <fullName evidence="9">Tyrosine recombinase XerC</fullName>
    </recommendedName>
</protein>
<dbReference type="PROSITE" id="PS51898">
    <property type="entry name" value="TYR_RECOMBINASE"/>
    <property type="match status" value="1"/>
</dbReference>
<comment type="similarity">
    <text evidence="9">Belongs to the 'phage' integrase family. XerC subfamily.</text>
</comment>
<gene>
    <name evidence="9" type="primary">xerC</name>
    <name evidence="12" type="ORF">FHX76_000290</name>
</gene>
<proteinExistence type="inferred from homology"/>
<keyword evidence="7 9" id="KW-0233">DNA recombination</keyword>
<accession>A0A7X5QYX1</accession>
<dbReference type="EMBL" id="JAAMOX010000001">
    <property type="protein sequence ID" value="NIH52422.1"/>
    <property type="molecule type" value="Genomic_DNA"/>
</dbReference>
<dbReference type="RefSeq" id="WP_167146943.1">
    <property type="nucleotide sequence ID" value="NZ_JAAMOX010000001.1"/>
</dbReference>
<comment type="caution">
    <text evidence="12">The sequence shown here is derived from an EMBL/GenBank/DDBJ whole genome shotgun (WGS) entry which is preliminary data.</text>
</comment>
<sequence>MNLERAIDDYTSYLRAERGYSEQTVRAYRADLLGLSQFLQTAQGPKAWFELDDLRDWLWDAQNRGLSSSTIARRTASVKGFSHWLAKRGYRETDIAARLVGPKASKHLPRVVTRPQMDELLAGLQLRAAAGDPIALRDTAVIELLYGSALRVSEVASLNIADIDHERLTVRVTGKGDKQRVVPFGVPAEKALLAYEVHARPMLMTSSKDAPETVSSTRAAQPLAPDRVPQNAYFLGSRGRRVGTRALYTAVANLLSELPGAGGNGPHTLRHTAATHLLDGGADLRAVQEMLGHASLATTQIYTHVSSEKLAQTYRTAHPRA</sequence>
<dbReference type="GO" id="GO:0005737">
    <property type="term" value="C:cytoplasm"/>
    <property type="evidence" value="ECO:0007669"/>
    <property type="project" value="UniProtKB-SubCell"/>
</dbReference>
<keyword evidence="8 9" id="KW-0131">Cell cycle</keyword>
<dbReference type="GO" id="GO:0007059">
    <property type="term" value="P:chromosome segregation"/>
    <property type="evidence" value="ECO:0007669"/>
    <property type="project" value="UniProtKB-UniRule"/>
</dbReference>
<evidence type="ECO:0000313" key="13">
    <source>
        <dbReference type="Proteomes" id="UP000541033"/>
    </source>
</evidence>
<evidence type="ECO:0000313" key="12">
    <source>
        <dbReference type="EMBL" id="NIH52422.1"/>
    </source>
</evidence>
<keyword evidence="2 9" id="KW-0963">Cytoplasm</keyword>
<dbReference type="SUPFAM" id="SSF56349">
    <property type="entry name" value="DNA breaking-rejoining enzymes"/>
    <property type="match status" value="1"/>
</dbReference>
<dbReference type="InterPro" id="IPR002104">
    <property type="entry name" value="Integrase_catalytic"/>
</dbReference>
<dbReference type="PANTHER" id="PTHR30349:SF77">
    <property type="entry name" value="TYROSINE RECOMBINASE XERC"/>
    <property type="match status" value="1"/>
</dbReference>
<feature type="active site" description="O-(3'-phospho-DNA)-tyrosine intermediate" evidence="9">
    <location>
        <position position="302"/>
    </location>
</feature>
<dbReference type="GO" id="GO:0009037">
    <property type="term" value="F:tyrosine-based site-specific recombinase activity"/>
    <property type="evidence" value="ECO:0007669"/>
    <property type="project" value="UniProtKB-UniRule"/>
</dbReference>
<dbReference type="InterPro" id="IPR013762">
    <property type="entry name" value="Integrase-like_cat_sf"/>
</dbReference>
<dbReference type="PROSITE" id="PS51900">
    <property type="entry name" value="CB"/>
    <property type="match status" value="1"/>
</dbReference>